<reference evidence="2 3" key="1">
    <citation type="submission" date="2018-03" db="EMBL/GenBank/DDBJ databases">
        <title>Genomic Encyclopedia of Archaeal and Bacterial Type Strains, Phase II (KMG-II): from individual species to whole genera.</title>
        <authorList>
            <person name="Goeker M."/>
        </authorList>
    </citation>
    <scope>NUCLEOTIDE SEQUENCE [LARGE SCALE GENOMIC DNA]</scope>
    <source>
        <strain evidence="2 3">DSM 45601</strain>
    </source>
</reference>
<keyword evidence="2" id="KW-0808">Transferase</keyword>
<sequence>MTRRAAALAPSVLTSGRLVLRPVEESDEPAVAEALRDPGILRWAVGTAVAAAPEAQRARRWVRSRAGAWSSGTAAFAVVGAADGALLGSVSVRDVDRLPDQAAVTYWTAPWARGRGVAARALEAASRWALGGRDGGGLGLHRLWLDHALANEASCRVALRTGFRYEGTMRDFYLDASGRRHDSHLHARLATDRG</sequence>
<dbReference type="OrthoDB" id="2061990at2"/>
<dbReference type="Proteomes" id="UP000237846">
    <property type="component" value="Unassembled WGS sequence"/>
</dbReference>
<dbReference type="AlphaFoldDB" id="A0A2T0PZV3"/>
<evidence type="ECO:0000259" key="1">
    <source>
        <dbReference type="PROSITE" id="PS51186"/>
    </source>
</evidence>
<feature type="domain" description="N-acetyltransferase" evidence="1">
    <location>
        <begin position="18"/>
        <end position="192"/>
    </location>
</feature>
<dbReference type="GO" id="GO:0005737">
    <property type="term" value="C:cytoplasm"/>
    <property type="evidence" value="ECO:0007669"/>
    <property type="project" value="TreeGrafter"/>
</dbReference>
<gene>
    <name evidence="2" type="ORF">CLV72_10682</name>
</gene>
<dbReference type="Gene3D" id="3.40.630.30">
    <property type="match status" value="1"/>
</dbReference>
<accession>A0A2T0PZV3</accession>
<dbReference type="PROSITE" id="PS51186">
    <property type="entry name" value="GNAT"/>
    <property type="match status" value="1"/>
</dbReference>
<proteinExistence type="predicted"/>
<dbReference type="GO" id="GO:0008999">
    <property type="term" value="F:protein-N-terminal-alanine acetyltransferase activity"/>
    <property type="evidence" value="ECO:0007669"/>
    <property type="project" value="TreeGrafter"/>
</dbReference>
<evidence type="ECO:0000313" key="3">
    <source>
        <dbReference type="Proteomes" id="UP000237846"/>
    </source>
</evidence>
<dbReference type="InterPro" id="IPR051908">
    <property type="entry name" value="Ribosomal_N-acetyltransferase"/>
</dbReference>
<dbReference type="InterPro" id="IPR000182">
    <property type="entry name" value="GNAT_dom"/>
</dbReference>
<name>A0A2T0PZV3_9ACTN</name>
<protein>
    <submittedName>
        <fullName evidence="2">RimJ/RimL family protein N-acetyltransferase</fullName>
    </submittedName>
</protein>
<dbReference type="Pfam" id="PF13302">
    <property type="entry name" value="Acetyltransf_3"/>
    <property type="match status" value="1"/>
</dbReference>
<dbReference type="EMBL" id="PVZC01000006">
    <property type="protein sequence ID" value="PRX97046.1"/>
    <property type="molecule type" value="Genomic_DNA"/>
</dbReference>
<dbReference type="SUPFAM" id="SSF55729">
    <property type="entry name" value="Acyl-CoA N-acyltransferases (Nat)"/>
    <property type="match status" value="1"/>
</dbReference>
<dbReference type="RefSeq" id="WP_106248709.1">
    <property type="nucleotide sequence ID" value="NZ_PVZC01000006.1"/>
</dbReference>
<dbReference type="InterPro" id="IPR016181">
    <property type="entry name" value="Acyl_CoA_acyltransferase"/>
</dbReference>
<dbReference type="GO" id="GO:1990189">
    <property type="term" value="F:protein N-terminal-serine acetyltransferase activity"/>
    <property type="evidence" value="ECO:0007669"/>
    <property type="project" value="TreeGrafter"/>
</dbReference>
<evidence type="ECO:0000313" key="2">
    <source>
        <dbReference type="EMBL" id="PRX97046.1"/>
    </source>
</evidence>
<keyword evidence="3" id="KW-1185">Reference proteome</keyword>
<comment type="caution">
    <text evidence="2">The sequence shown here is derived from an EMBL/GenBank/DDBJ whole genome shotgun (WGS) entry which is preliminary data.</text>
</comment>
<dbReference type="PANTHER" id="PTHR43441">
    <property type="entry name" value="RIBOSOMAL-PROTEIN-SERINE ACETYLTRANSFERASE"/>
    <property type="match status" value="1"/>
</dbReference>
<dbReference type="PANTHER" id="PTHR43441:SF10">
    <property type="entry name" value="ACETYLTRANSFERASE"/>
    <property type="match status" value="1"/>
</dbReference>
<organism evidence="2 3">
    <name type="scientific">Allonocardiopsis opalescens</name>
    <dbReference type="NCBI Taxonomy" id="1144618"/>
    <lineage>
        <taxon>Bacteria</taxon>
        <taxon>Bacillati</taxon>
        <taxon>Actinomycetota</taxon>
        <taxon>Actinomycetes</taxon>
        <taxon>Streptosporangiales</taxon>
        <taxon>Allonocardiopsis</taxon>
    </lineage>
</organism>